<feature type="compositionally biased region" description="Low complexity" evidence="4">
    <location>
        <begin position="184"/>
        <end position="211"/>
    </location>
</feature>
<keyword evidence="2 3" id="KW-1015">Disulfide bond</keyword>
<feature type="signal peptide" evidence="5">
    <location>
        <begin position="1"/>
        <end position="18"/>
    </location>
</feature>
<keyword evidence="10" id="KW-1185">Reference proteome</keyword>
<feature type="domain" description="FZ" evidence="6">
    <location>
        <begin position="223"/>
        <end position="339"/>
    </location>
</feature>
<dbReference type="OMA" id="EMCATAR"/>
<evidence type="ECO:0000256" key="3">
    <source>
        <dbReference type="PROSITE-ProRule" id="PRU00090"/>
    </source>
</evidence>
<dbReference type="GO" id="GO:0017147">
    <property type="term" value="F:Wnt-protein binding"/>
    <property type="evidence" value="ECO:0007669"/>
    <property type="project" value="TreeGrafter"/>
</dbReference>
<dbReference type="eggNOG" id="KOG3577">
    <property type="taxonomic scope" value="Eukaryota"/>
</dbReference>
<reference evidence="9" key="3">
    <citation type="submission" date="2024-06" db="UniProtKB">
        <authorList>
            <consortium name="EnsemblMetazoa"/>
        </authorList>
    </citation>
    <scope>IDENTIFICATION</scope>
</reference>
<dbReference type="OrthoDB" id="10053709at2759"/>
<accession>E2IJA9</accession>
<organism evidence="7">
    <name type="scientific">Amphimedon queenslandica</name>
    <name type="common">Sponge</name>
    <dbReference type="NCBI Taxonomy" id="400682"/>
    <lineage>
        <taxon>Eukaryota</taxon>
        <taxon>Metazoa</taxon>
        <taxon>Porifera</taxon>
        <taxon>Demospongiae</taxon>
        <taxon>Heteroscleromorpha</taxon>
        <taxon>Haplosclerida</taxon>
        <taxon>Niphatidae</taxon>
        <taxon>Amphimedon</taxon>
    </lineage>
</organism>
<feature type="compositionally biased region" description="Polar residues" evidence="4">
    <location>
        <begin position="168"/>
        <end position="183"/>
    </location>
</feature>
<comment type="caution">
    <text evidence="3">Lacks conserved residue(s) required for the propagation of feature annotation.</text>
</comment>
<evidence type="ECO:0000256" key="1">
    <source>
        <dbReference type="ARBA" id="ARBA00022473"/>
    </source>
</evidence>
<protein>
    <submittedName>
        <fullName evidence="7 8">DCRD</fullName>
    </submittedName>
</protein>
<proteinExistence type="evidence at transcript level"/>
<feature type="disulfide bond" evidence="3">
    <location>
        <begin position="27"/>
        <end position="88"/>
    </location>
</feature>
<reference evidence="10" key="2">
    <citation type="journal article" date="2010" name="Nature">
        <title>The Amphimedon queenslandica genome and the evolution of animal complexity.</title>
        <authorList>
            <person name="Srivastava M."/>
            <person name="Simakov O."/>
            <person name="Chapman J."/>
            <person name="Fahey B."/>
            <person name="Gauthier M.E."/>
            <person name="Mitros T."/>
            <person name="Richards G.S."/>
            <person name="Conaco C."/>
            <person name="Dacre M."/>
            <person name="Hellsten U."/>
            <person name="Larroux C."/>
            <person name="Putnam N.H."/>
            <person name="Stanke M."/>
            <person name="Adamska M."/>
            <person name="Darling A."/>
            <person name="Degnan S.M."/>
            <person name="Oakley T.H."/>
            <person name="Plachetzki D.C."/>
            <person name="Zhai Y."/>
            <person name="Adamski M."/>
            <person name="Calcino A."/>
            <person name="Cummins S.F."/>
            <person name="Goodstein D.M."/>
            <person name="Harris C."/>
            <person name="Jackson D.J."/>
            <person name="Leys S.P."/>
            <person name="Shu S."/>
            <person name="Woodcroft B.J."/>
            <person name="Vervoort M."/>
            <person name="Kosik K.S."/>
            <person name="Manning G."/>
            <person name="Degnan B.M."/>
            <person name="Rokhsar D.S."/>
        </authorList>
    </citation>
    <scope>NUCLEOTIDE SEQUENCE [LARGE SCALE GENOMIC DNA]</scope>
</reference>
<dbReference type="SMART" id="SM00063">
    <property type="entry name" value="FRI"/>
    <property type="match status" value="2"/>
</dbReference>
<dbReference type="EnsemblMetazoa" id="NM_001279286.1">
    <property type="protein sequence ID" value="NP_001266215.1"/>
    <property type="gene ID" value="LOC100634725"/>
</dbReference>
<dbReference type="InterPro" id="IPR015526">
    <property type="entry name" value="Frizzled/SFRP"/>
</dbReference>
<evidence type="ECO:0000256" key="2">
    <source>
        <dbReference type="ARBA" id="ARBA00023157"/>
    </source>
</evidence>
<dbReference type="EnsemblMetazoa" id="Aqu2.1.38154_001">
    <property type="protein sequence ID" value="Aqu2.1.38154_001"/>
    <property type="gene ID" value="Aqu2.1.38154"/>
</dbReference>
<evidence type="ECO:0000313" key="7">
    <source>
        <dbReference type="EMBL" id="ADO16581.1"/>
    </source>
</evidence>
<gene>
    <name evidence="8" type="primary">100634725</name>
</gene>
<dbReference type="PANTHER" id="PTHR11309">
    <property type="entry name" value="FRIZZLED"/>
    <property type="match status" value="1"/>
</dbReference>
<reference evidence="7" key="1">
    <citation type="journal article" date="2010" name="Evol. Dev.">
        <title>Structure and expression of conserved Wnt pathway components in the demosponge Amphimedon queenslandica.</title>
        <authorList>
            <person name="Adamska M."/>
            <person name="Larroux C."/>
            <person name="Adamski M."/>
            <person name="Green K."/>
            <person name="Lovas E."/>
            <person name="Koop D."/>
            <person name="Richards G.S."/>
            <person name="Zwafink C."/>
            <person name="Degnan B.M."/>
        </authorList>
    </citation>
    <scope>NUCLEOTIDE SEQUENCE</scope>
</reference>
<dbReference type="KEGG" id="aqu:100634725"/>
<feature type="disulfide bond" evidence="3">
    <location>
        <begin position="300"/>
        <end position="324"/>
    </location>
</feature>
<dbReference type="STRING" id="400682.E2IJA9"/>
<evidence type="ECO:0000313" key="9">
    <source>
        <dbReference type="EnsemblMetazoa" id="NP_001266215.1"/>
    </source>
</evidence>
<dbReference type="InterPro" id="IPR036790">
    <property type="entry name" value="Frizzled_dom_sf"/>
</dbReference>
<keyword evidence="1" id="KW-0217">Developmental protein</keyword>
<feature type="region of interest" description="Disordered" evidence="4">
    <location>
        <begin position="168"/>
        <end position="223"/>
    </location>
</feature>
<sequence>MKELSLSFLSFLLALTAASDLPQLKTCEELTQVPMCKGLYNRTSLPNPRGHQTQEEANTELVEFSPLVSSNCTQYLRHFLCSYYLPLCEVYLPPELTVPPCRELCVHVYLSCNELLVKYNMEWPQHLSCDLFPAKSSTPWCFGPDDPQILDPQDPVISSSMMVSANLSPTHTLSHSQSNTQEGSHSTQSQSPQTHSHTAHHQSQSSSSRPIGPTPPPSVPPVCTSIPEDSFCQDVGYTKTTFPNAMGQETADEVEYELNNFALLTYMQCSPNITDLLCYYYMPECRDEPPYIIQPCRELCESVKDQCSQALKKYNMELPTNINCDILPSSSSSRSCSNGDTRDNPTVRGETGGVGSGSSKKLDMLLLITLALICMICAVLY</sequence>
<dbReference type="PROSITE" id="PS50038">
    <property type="entry name" value="FZ"/>
    <property type="match status" value="2"/>
</dbReference>
<feature type="disulfide bond" evidence="3">
    <location>
        <begin position="269"/>
        <end position="307"/>
    </location>
</feature>
<feature type="disulfide bond" evidence="3">
    <location>
        <begin position="105"/>
        <end position="129"/>
    </location>
</feature>
<evidence type="ECO:0000313" key="10">
    <source>
        <dbReference type="Proteomes" id="UP000007879"/>
    </source>
</evidence>
<dbReference type="Gene3D" id="1.10.2000.10">
    <property type="entry name" value="Frizzled cysteine-rich domain"/>
    <property type="match status" value="2"/>
</dbReference>
<dbReference type="Proteomes" id="UP000007879">
    <property type="component" value="Unassembled WGS sequence"/>
</dbReference>
<feature type="domain" description="FZ" evidence="6">
    <location>
        <begin position="22"/>
        <end position="144"/>
    </location>
</feature>
<evidence type="ECO:0000256" key="5">
    <source>
        <dbReference type="SAM" id="SignalP"/>
    </source>
</evidence>
<feature type="disulfide bond" evidence="3">
    <location>
        <begin position="232"/>
        <end position="278"/>
    </location>
</feature>
<feature type="chain" id="PRO_5010673791" evidence="5">
    <location>
        <begin position="19"/>
        <end position="381"/>
    </location>
</feature>
<dbReference type="HOGENOM" id="CLU_726086_0_0_1"/>
<dbReference type="EMBL" id="HM561522">
    <property type="protein sequence ID" value="ADO16581.1"/>
    <property type="molecule type" value="mRNA"/>
</dbReference>
<dbReference type="GO" id="GO:0035567">
    <property type="term" value="P:non-canonical Wnt signaling pathway"/>
    <property type="evidence" value="ECO:0007669"/>
    <property type="project" value="TreeGrafter"/>
</dbReference>
<dbReference type="InterPro" id="IPR020067">
    <property type="entry name" value="Frizzled_dom"/>
</dbReference>
<feature type="region of interest" description="Disordered" evidence="4">
    <location>
        <begin position="330"/>
        <end position="358"/>
    </location>
</feature>
<dbReference type="GO" id="GO:0042813">
    <property type="term" value="F:Wnt receptor activity"/>
    <property type="evidence" value="ECO:0007669"/>
    <property type="project" value="TreeGrafter"/>
</dbReference>
<name>E2IJA9_AMPQE</name>
<dbReference type="CDD" id="cd07066">
    <property type="entry name" value="CRD_FZ"/>
    <property type="match status" value="1"/>
</dbReference>
<evidence type="ECO:0000259" key="6">
    <source>
        <dbReference type="PROSITE" id="PS50038"/>
    </source>
</evidence>
<evidence type="ECO:0000313" key="8">
    <source>
        <dbReference type="EnsemblMetazoa" id="Aqu2.1.38154_001"/>
    </source>
</evidence>
<keyword evidence="5" id="KW-0732">Signal</keyword>
<evidence type="ECO:0000256" key="4">
    <source>
        <dbReference type="SAM" id="MobiDB-lite"/>
    </source>
</evidence>
<dbReference type="AlphaFoldDB" id="E2IJA9"/>
<dbReference type="Pfam" id="PF01392">
    <property type="entry name" value="Fz"/>
    <property type="match status" value="2"/>
</dbReference>
<dbReference type="SUPFAM" id="SSF63501">
    <property type="entry name" value="Frizzled cysteine-rich domain"/>
    <property type="match status" value="2"/>
</dbReference>
<dbReference type="PANTHER" id="PTHR11309:SF47">
    <property type="entry name" value="FRIZZLED"/>
    <property type="match status" value="1"/>
</dbReference>
<dbReference type="GO" id="GO:0060070">
    <property type="term" value="P:canonical Wnt signaling pathway"/>
    <property type="evidence" value="ECO:0007669"/>
    <property type="project" value="TreeGrafter"/>
</dbReference>
<dbReference type="GO" id="GO:0005886">
    <property type="term" value="C:plasma membrane"/>
    <property type="evidence" value="ECO:0007669"/>
    <property type="project" value="TreeGrafter"/>
</dbReference>